<sequence length="490" mass="55731">MAKITTIIDIGSNSMRMVVLEKSSRFAFNLINETRSRVKISEGCYENNGNLQEAPMQRAFNSLQSFLNISKALKSRKIICVATSALRDAPNAKVFLQKVKNELGLSIKVIDGVKEAYYGGVAALNLLHDNEFVTVDIGGGSTEFAFVKNRKIEKCISLNIGTVRINELFFKKNDFEAAKRYILEKLEEVLHCGYEIPNTIVGIGGTIRALSRIIMAKNSYPLDILHGFNYSTDLNMYIYDAILEAKDCLSLKSLGVKKERVDTIKEGTFIFKTILEELQIKRVITSGAGVREGIYLDDLLRNSNGIFPANFNVSVRSMLDRFEIDPKQSSYFGRNAKAIFDVLAPLHNLNEKYRQLLVIASKLHSIGTVLNFYKSNDNTFDFILNGLNYDFLHSSRVTVAHIIKFSKKSLPKRKDLKEYEQLLPDFEVMQWLSFMISLNLMINQDMSMPNVKYNLKNNKLRVCLDRPIFMIENDIDKLEIPKGLKVKIYS</sequence>
<dbReference type="InterPro" id="IPR050273">
    <property type="entry name" value="GppA/Ppx_hydrolase"/>
</dbReference>
<name>A0A4Q0Y4N7_9BACT</name>
<evidence type="ECO:0000313" key="4">
    <source>
        <dbReference type="EMBL" id="RXJ64783.1"/>
    </source>
</evidence>
<dbReference type="SUPFAM" id="SSF53067">
    <property type="entry name" value="Actin-like ATPase domain"/>
    <property type="match status" value="2"/>
</dbReference>
<dbReference type="GO" id="GO:0016462">
    <property type="term" value="F:pyrophosphatase activity"/>
    <property type="evidence" value="ECO:0007669"/>
    <property type="project" value="TreeGrafter"/>
</dbReference>
<comment type="caution">
    <text evidence="4">The sequence shown here is derived from an EMBL/GenBank/DDBJ whole genome shotgun (WGS) entry which is preliminary data.</text>
</comment>
<dbReference type="SUPFAM" id="SSF109604">
    <property type="entry name" value="HD-domain/PDEase-like"/>
    <property type="match status" value="1"/>
</dbReference>
<evidence type="ECO:0000259" key="2">
    <source>
        <dbReference type="Pfam" id="PF02541"/>
    </source>
</evidence>
<dbReference type="CDD" id="cd24052">
    <property type="entry name" value="ASKHA_NBD_HpPPX-GppA-like"/>
    <property type="match status" value="1"/>
</dbReference>
<feature type="domain" description="Ppx/GppA phosphatase C-terminal" evidence="3">
    <location>
        <begin position="314"/>
        <end position="459"/>
    </location>
</feature>
<dbReference type="EMBL" id="PDKO01000001">
    <property type="protein sequence ID" value="RXJ64783.1"/>
    <property type="molecule type" value="Genomic_DNA"/>
</dbReference>
<dbReference type="Gene3D" id="1.10.3210.10">
    <property type="entry name" value="Hypothetical protein af1432"/>
    <property type="match status" value="1"/>
</dbReference>
<dbReference type="Pfam" id="PF21447">
    <property type="entry name" value="Ppx-GppA_III"/>
    <property type="match status" value="1"/>
</dbReference>
<dbReference type="RefSeq" id="WP_129081153.1">
    <property type="nucleotide sequence ID" value="NZ_CP041070.1"/>
</dbReference>
<accession>A0A4Q0Y4N7</accession>
<proteinExistence type="predicted"/>
<dbReference type="Gene3D" id="3.30.420.40">
    <property type="match status" value="1"/>
</dbReference>
<evidence type="ECO:0000259" key="3">
    <source>
        <dbReference type="Pfam" id="PF21447"/>
    </source>
</evidence>
<keyword evidence="5" id="KW-1185">Reference proteome</keyword>
<dbReference type="PANTHER" id="PTHR30005:SF0">
    <property type="entry name" value="RETROGRADE REGULATION PROTEIN 2"/>
    <property type="match status" value="1"/>
</dbReference>
<evidence type="ECO:0000256" key="1">
    <source>
        <dbReference type="ARBA" id="ARBA00022801"/>
    </source>
</evidence>
<dbReference type="Pfam" id="PF02541">
    <property type="entry name" value="Ppx-GppA"/>
    <property type="match status" value="1"/>
</dbReference>
<feature type="domain" description="Ppx/GppA phosphatase N-terminal" evidence="2">
    <location>
        <begin position="19"/>
        <end position="301"/>
    </location>
</feature>
<dbReference type="AlphaFoldDB" id="A0A4Q0Y4N7"/>
<protein>
    <submittedName>
        <fullName evidence="4">Guanosine polyphosphate pyrophosphohydrolase</fullName>
    </submittedName>
</protein>
<keyword evidence="1 4" id="KW-0378">Hydrolase</keyword>
<reference evidence="4 5" key="1">
    <citation type="submission" date="2017-10" db="EMBL/GenBank/DDBJ databases">
        <title>Genomics of the genus Arcobacter.</title>
        <authorList>
            <person name="Perez-Cataluna A."/>
            <person name="Figueras M.J."/>
        </authorList>
    </citation>
    <scope>NUCLEOTIDE SEQUENCE [LARGE SCALE GENOMIC DNA]</scope>
    <source>
        <strain evidence="4 5">DSM 24636</strain>
    </source>
</reference>
<dbReference type="InterPro" id="IPR003695">
    <property type="entry name" value="Ppx_GppA_N"/>
</dbReference>
<evidence type="ECO:0000313" key="5">
    <source>
        <dbReference type="Proteomes" id="UP000290191"/>
    </source>
</evidence>
<dbReference type="InterPro" id="IPR043129">
    <property type="entry name" value="ATPase_NBD"/>
</dbReference>
<dbReference type="PANTHER" id="PTHR30005">
    <property type="entry name" value="EXOPOLYPHOSPHATASE"/>
    <property type="match status" value="1"/>
</dbReference>
<organism evidence="4 5">
    <name type="scientific">Halarcobacter anaerophilus</name>
    <dbReference type="NCBI Taxonomy" id="877500"/>
    <lineage>
        <taxon>Bacteria</taxon>
        <taxon>Pseudomonadati</taxon>
        <taxon>Campylobacterota</taxon>
        <taxon>Epsilonproteobacteria</taxon>
        <taxon>Campylobacterales</taxon>
        <taxon>Arcobacteraceae</taxon>
        <taxon>Halarcobacter</taxon>
    </lineage>
</organism>
<dbReference type="InterPro" id="IPR048950">
    <property type="entry name" value="Ppx_GppA_C"/>
</dbReference>
<dbReference type="PIRSF" id="PIRSF001267">
    <property type="entry name" value="Pyrophosphatase_GppA_Ppx"/>
    <property type="match status" value="1"/>
</dbReference>
<dbReference type="OrthoDB" id="9793035at2"/>
<dbReference type="Proteomes" id="UP000290191">
    <property type="component" value="Unassembled WGS sequence"/>
</dbReference>
<gene>
    <name evidence="4" type="ORF">CRV06_02180</name>
</gene>
<dbReference type="InterPro" id="IPR030673">
    <property type="entry name" value="PyroPPase_GppA_Ppx"/>
</dbReference>
<dbReference type="STRING" id="877500.GCA_000935065_02267"/>
<dbReference type="Gene3D" id="3.30.420.150">
    <property type="entry name" value="Exopolyphosphatase. Domain 2"/>
    <property type="match status" value="1"/>
</dbReference>